<accession>A0A1R0X754</accession>
<keyword evidence="3" id="KW-0804">Transcription</keyword>
<feature type="domain" description="HTH araC/xylS-type" evidence="5">
    <location>
        <begin position="633"/>
        <end position="732"/>
    </location>
</feature>
<dbReference type="InterPro" id="IPR020449">
    <property type="entry name" value="Tscrpt_reg_AraC-type_HTH"/>
</dbReference>
<dbReference type="GO" id="GO:0043565">
    <property type="term" value="F:sequence-specific DNA binding"/>
    <property type="evidence" value="ECO:0007669"/>
    <property type="project" value="InterPro"/>
</dbReference>
<dbReference type="Pfam" id="PF12833">
    <property type="entry name" value="HTH_18"/>
    <property type="match status" value="1"/>
</dbReference>
<keyword evidence="2" id="KW-0238">DNA-binding</keyword>
<dbReference type="PRINTS" id="PR00032">
    <property type="entry name" value="HTHARAC"/>
</dbReference>
<dbReference type="PROSITE" id="PS00041">
    <property type="entry name" value="HTH_ARAC_FAMILY_1"/>
    <property type="match status" value="1"/>
</dbReference>
<feature type="transmembrane region" description="Helical" evidence="4">
    <location>
        <begin position="12"/>
        <end position="38"/>
    </location>
</feature>
<dbReference type="Gene3D" id="1.10.10.60">
    <property type="entry name" value="Homeodomain-like"/>
    <property type="match status" value="2"/>
</dbReference>
<keyword evidence="4" id="KW-1133">Transmembrane helix</keyword>
<comment type="caution">
    <text evidence="6">The sequence shown here is derived from an EMBL/GenBank/DDBJ whole genome shotgun (WGS) entry which is preliminary data.</text>
</comment>
<dbReference type="GO" id="GO:0003700">
    <property type="term" value="F:DNA-binding transcription factor activity"/>
    <property type="evidence" value="ECO:0007669"/>
    <property type="project" value="InterPro"/>
</dbReference>
<feature type="transmembrane region" description="Helical" evidence="4">
    <location>
        <begin position="302"/>
        <end position="320"/>
    </location>
</feature>
<evidence type="ECO:0000256" key="3">
    <source>
        <dbReference type="ARBA" id="ARBA00023163"/>
    </source>
</evidence>
<keyword evidence="4" id="KW-0812">Transmembrane</keyword>
<keyword evidence="4" id="KW-0472">Membrane</keyword>
<dbReference type="PROSITE" id="PS01124">
    <property type="entry name" value="HTH_ARAC_FAMILY_2"/>
    <property type="match status" value="1"/>
</dbReference>
<name>A0A1R0X754_9BACL</name>
<dbReference type="PANTHER" id="PTHR43280:SF2">
    <property type="entry name" value="HTH-TYPE TRANSCRIPTIONAL REGULATOR EXSA"/>
    <property type="match status" value="1"/>
</dbReference>
<evidence type="ECO:0000256" key="2">
    <source>
        <dbReference type="ARBA" id="ARBA00023125"/>
    </source>
</evidence>
<dbReference type="Proteomes" id="UP000187465">
    <property type="component" value="Unassembled WGS sequence"/>
</dbReference>
<dbReference type="RefSeq" id="WP_036688269.1">
    <property type="nucleotide sequence ID" value="NZ_JARLKA010000021.1"/>
</dbReference>
<sequence length="743" mass="84811">MKIGGRLRNGGTLFTHLIFSFTLLAVVLIGLVGSYLYVQANRLMVDEIARDSKQRLMTSSDFVENTLLQKYENSIRNRAVSTLSLENQSMLNYLLDSEWEGNTSRILAFRKDLEIFKLTNEGVYKISTYFEKGNYIIDNSQFYSKLDNSPDASFLKTSVTPALNRWTYRTLSDKEEVLTYAIALPYGALSKTSTGTMYIDVSLEYINKMISSTMSSPMEKLYAFDEKGSPIIHTGSNVEEGLKTAKQWMESAGNNKEIHYNKRDKYVLSFKNDQTSNNQWKYVLIRPMNSFVSSSKQLKSQIFISCILVLLIGLLFAYLISKRVYVPMKKLVNNVRSFYHPGTVNYSQNEFAIIGSTISKLGQKIETLESKAKVNELKNLVLGAGVGSDYYDYLPLQCYYMTSYIRITKGDCEEFRAFYEQHAAYSFYKFVSLNTQEAAIIYFSELNKDPEELELLLLKELELIKNGLPEQLHFGAALGSKVQAPEEIPFSYQNALHAYRYRFIYGSEAIVRYSHIPLNDVTPHLFSFDLYKNALKAGNDVTMNRFMDDFQRVLEKGDVQLETVELGLLQLVTVLYQTIIELDLQQIVSPSSLFDEFKKETLAETLDSIRDLSAQITAYIQESGNHAHTEIIHKLKIFIDDNIQEDLSLNKLSEVASLAPSYISTLFGTVMNESFTEYVTRVRLEKAADLLREKKQLSVAEISAQVGYRNPQYFHNKFKTRYGVTPVQYRNAGNANHSSHSSA</sequence>
<protein>
    <recommendedName>
        <fullName evidence="5">HTH araC/xylS-type domain-containing protein</fullName>
    </recommendedName>
</protein>
<proteinExistence type="predicted"/>
<evidence type="ECO:0000256" key="4">
    <source>
        <dbReference type="SAM" id="Phobius"/>
    </source>
</evidence>
<dbReference type="Gene3D" id="3.30.450.20">
    <property type="entry name" value="PAS domain"/>
    <property type="match status" value="1"/>
</dbReference>
<dbReference type="PANTHER" id="PTHR43280">
    <property type="entry name" value="ARAC-FAMILY TRANSCRIPTIONAL REGULATOR"/>
    <property type="match status" value="1"/>
</dbReference>
<evidence type="ECO:0000313" key="7">
    <source>
        <dbReference type="Proteomes" id="UP000187465"/>
    </source>
</evidence>
<dbReference type="AlphaFoldDB" id="A0A1R0X754"/>
<dbReference type="SUPFAM" id="SSF46689">
    <property type="entry name" value="Homeodomain-like"/>
    <property type="match status" value="1"/>
</dbReference>
<dbReference type="InterPro" id="IPR009057">
    <property type="entry name" value="Homeodomain-like_sf"/>
</dbReference>
<evidence type="ECO:0000256" key="1">
    <source>
        <dbReference type="ARBA" id="ARBA00023015"/>
    </source>
</evidence>
<organism evidence="6 7">
    <name type="scientific">Paenibacillus odorifer</name>
    <dbReference type="NCBI Taxonomy" id="189426"/>
    <lineage>
        <taxon>Bacteria</taxon>
        <taxon>Bacillati</taxon>
        <taxon>Bacillota</taxon>
        <taxon>Bacilli</taxon>
        <taxon>Bacillales</taxon>
        <taxon>Paenibacillaceae</taxon>
        <taxon>Paenibacillus</taxon>
    </lineage>
</organism>
<keyword evidence="1" id="KW-0805">Transcription regulation</keyword>
<dbReference type="SMART" id="SM00342">
    <property type="entry name" value="HTH_ARAC"/>
    <property type="match status" value="1"/>
</dbReference>
<evidence type="ECO:0000259" key="5">
    <source>
        <dbReference type="PROSITE" id="PS01124"/>
    </source>
</evidence>
<dbReference type="InterPro" id="IPR018062">
    <property type="entry name" value="HTH_AraC-typ_CS"/>
</dbReference>
<reference evidence="6 7" key="1">
    <citation type="submission" date="2016-10" db="EMBL/GenBank/DDBJ databases">
        <title>Paenibacillus species isolates.</title>
        <authorList>
            <person name="Beno S.M."/>
        </authorList>
    </citation>
    <scope>NUCLEOTIDE SEQUENCE [LARGE SCALE GENOMIC DNA]</scope>
    <source>
        <strain evidence="6 7">FSL H7-0604</strain>
    </source>
</reference>
<evidence type="ECO:0000313" key="6">
    <source>
        <dbReference type="EMBL" id="OMD30411.1"/>
    </source>
</evidence>
<dbReference type="EMBL" id="MKQP01000025">
    <property type="protein sequence ID" value="OMD30411.1"/>
    <property type="molecule type" value="Genomic_DNA"/>
</dbReference>
<gene>
    <name evidence="6" type="ORF">BJP51_20350</name>
</gene>
<dbReference type="InterPro" id="IPR018060">
    <property type="entry name" value="HTH_AraC"/>
</dbReference>